<gene>
    <name evidence="2" type="ORF">HHI36_006690</name>
</gene>
<dbReference type="Proteomes" id="UP001516400">
    <property type="component" value="Unassembled WGS sequence"/>
</dbReference>
<feature type="compositionally biased region" description="Basic and acidic residues" evidence="1">
    <location>
        <begin position="98"/>
        <end position="108"/>
    </location>
</feature>
<reference evidence="2 3" key="1">
    <citation type="journal article" date="2021" name="BMC Biol.">
        <title>Horizontally acquired antibacterial genes associated with adaptive radiation of ladybird beetles.</title>
        <authorList>
            <person name="Li H.S."/>
            <person name="Tang X.F."/>
            <person name="Huang Y.H."/>
            <person name="Xu Z.Y."/>
            <person name="Chen M.L."/>
            <person name="Du X.Y."/>
            <person name="Qiu B.Y."/>
            <person name="Chen P.T."/>
            <person name="Zhang W."/>
            <person name="Slipinski A."/>
            <person name="Escalona H.E."/>
            <person name="Waterhouse R.M."/>
            <person name="Zwick A."/>
            <person name="Pang H."/>
        </authorList>
    </citation>
    <scope>NUCLEOTIDE SEQUENCE [LARGE SCALE GENOMIC DNA]</scope>
    <source>
        <strain evidence="2">SYSU2018</strain>
    </source>
</reference>
<feature type="compositionally biased region" description="Polar residues" evidence="1">
    <location>
        <begin position="10"/>
        <end position="21"/>
    </location>
</feature>
<accession>A0ABD2NXW8</accession>
<feature type="compositionally biased region" description="Acidic residues" evidence="1">
    <location>
        <begin position="138"/>
        <end position="150"/>
    </location>
</feature>
<feature type="compositionally biased region" description="Acidic residues" evidence="1">
    <location>
        <begin position="109"/>
        <end position="130"/>
    </location>
</feature>
<proteinExistence type="predicted"/>
<feature type="region of interest" description="Disordered" evidence="1">
    <location>
        <begin position="42"/>
        <end position="150"/>
    </location>
</feature>
<organism evidence="2 3">
    <name type="scientific">Cryptolaemus montrouzieri</name>
    <dbReference type="NCBI Taxonomy" id="559131"/>
    <lineage>
        <taxon>Eukaryota</taxon>
        <taxon>Metazoa</taxon>
        <taxon>Ecdysozoa</taxon>
        <taxon>Arthropoda</taxon>
        <taxon>Hexapoda</taxon>
        <taxon>Insecta</taxon>
        <taxon>Pterygota</taxon>
        <taxon>Neoptera</taxon>
        <taxon>Endopterygota</taxon>
        <taxon>Coleoptera</taxon>
        <taxon>Polyphaga</taxon>
        <taxon>Cucujiformia</taxon>
        <taxon>Coccinelloidea</taxon>
        <taxon>Coccinellidae</taxon>
        <taxon>Scymninae</taxon>
        <taxon>Scymnini</taxon>
        <taxon>Cryptolaemus</taxon>
    </lineage>
</organism>
<keyword evidence="3" id="KW-1185">Reference proteome</keyword>
<feature type="compositionally biased region" description="Polar residues" evidence="1">
    <location>
        <begin position="78"/>
        <end position="97"/>
    </location>
</feature>
<sequence>MMEMKKNFHISGSEQFSTSILEPSHRKTSAEIINEARHAIRETQAPPDNISSHLPIHPIQTQRPFTPRDKERHLFGSKSRTVNRPPSSFRKFNSNNPKDIDEIQKLLWDDEDDQGQEEFGDGSDTDAEDNVETREENSETEQSDTSDEEDEIEIQIFKKIRLTTWDEIRRQNGSLALFLKVVVKHTTSLRGCQAL</sequence>
<dbReference type="AlphaFoldDB" id="A0ABD2NXW8"/>
<evidence type="ECO:0000256" key="1">
    <source>
        <dbReference type="SAM" id="MobiDB-lite"/>
    </source>
</evidence>
<name>A0ABD2NXW8_9CUCU</name>
<feature type="region of interest" description="Disordered" evidence="1">
    <location>
        <begin position="1"/>
        <end position="24"/>
    </location>
</feature>
<comment type="caution">
    <text evidence="2">The sequence shown here is derived from an EMBL/GenBank/DDBJ whole genome shotgun (WGS) entry which is preliminary data.</text>
</comment>
<protein>
    <submittedName>
        <fullName evidence="2">Uncharacterized protein</fullName>
    </submittedName>
</protein>
<evidence type="ECO:0000313" key="2">
    <source>
        <dbReference type="EMBL" id="KAL3283551.1"/>
    </source>
</evidence>
<evidence type="ECO:0000313" key="3">
    <source>
        <dbReference type="Proteomes" id="UP001516400"/>
    </source>
</evidence>
<dbReference type="EMBL" id="JABFTP020000144">
    <property type="protein sequence ID" value="KAL3283551.1"/>
    <property type="molecule type" value="Genomic_DNA"/>
</dbReference>